<keyword evidence="3" id="KW-1185">Reference proteome</keyword>
<evidence type="ECO:0000313" key="3">
    <source>
        <dbReference type="Proteomes" id="UP001630127"/>
    </source>
</evidence>
<feature type="compositionally biased region" description="Polar residues" evidence="1">
    <location>
        <begin position="113"/>
        <end position="155"/>
    </location>
</feature>
<sequence>MHGELFMGDANVELHGEAETNSGRNIENGSGTQNSKTTEGDVNGRGSDANVHGKSFMSDYEGHYTSEDSGSYHEREFEGYSNFCRDDYMDYGESPPEVKYLIGNKVQHKKQLQTDSTRKAASNQDSTQEAASNQGVPQEATSNQGVAHEAVSNQGAGAKFEGASTEFEGVGVSTVGLSGDEFEHACATRSASAKQGRAHTGDDHIEPNFVDPLLGDPQCRELNSNPGSSDDQEQPRYKFQK</sequence>
<accession>A0ABD2XXA0</accession>
<feature type="region of interest" description="Disordered" evidence="1">
    <location>
        <begin position="1"/>
        <end position="74"/>
    </location>
</feature>
<protein>
    <submittedName>
        <fullName evidence="2">Uncharacterized protein</fullName>
    </submittedName>
</protein>
<dbReference type="AlphaFoldDB" id="A0ABD2XXA0"/>
<evidence type="ECO:0000313" key="2">
    <source>
        <dbReference type="EMBL" id="KAL3498615.1"/>
    </source>
</evidence>
<dbReference type="EMBL" id="JBJUIK010000017">
    <property type="protein sequence ID" value="KAL3498615.1"/>
    <property type="molecule type" value="Genomic_DNA"/>
</dbReference>
<feature type="compositionally biased region" description="Basic and acidic residues" evidence="1">
    <location>
        <begin position="60"/>
        <end position="74"/>
    </location>
</feature>
<gene>
    <name evidence="2" type="ORF">ACH5RR_041347</name>
</gene>
<organism evidence="2 3">
    <name type="scientific">Cinchona calisaya</name>
    <dbReference type="NCBI Taxonomy" id="153742"/>
    <lineage>
        <taxon>Eukaryota</taxon>
        <taxon>Viridiplantae</taxon>
        <taxon>Streptophyta</taxon>
        <taxon>Embryophyta</taxon>
        <taxon>Tracheophyta</taxon>
        <taxon>Spermatophyta</taxon>
        <taxon>Magnoliopsida</taxon>
        <taxon>eudicotyledons</taxon>
        <taxon>Gunneridae</taxon>
        <taxon>Pentapetalae</taxon>
        <taxon>asterids</taxon>
        <taxon>lamiids</taxon>
        <taxon>Gentianales</taxon>
        <taxon>Rubiaceae</taxon>
        <taxon>Cinchonoideae</taxon>
        <taxon>Cinchoneae</taxon>
        <taxon>Cinchona</taxon>
    </lineage>
</organism>
<evidence type="ECO:0000256" key="1">
    <source>
        <dbReference type="SAM" id="MobiDB-lite"/>
    </source>
</evidence>
<comment type="caution">
    <text evidence="2">The sequence shown here is derived from an EMBL/GenBank/DDBJ whole genome shotgun (WGS) entry which is preliminary data.</text>
</comment>
<proteinExistence type="predicted"/>
<reference evidence="2 3" key="1">
    <citation type="submission" date="2024-11" db="EMBL/GenBank/DDBJ databases">
        <title>A near-complete genome assembly of Cinchona calisaya.</title>
        <authorList>
            <person name="Lian D.C."/>
            <person name="Zhao X.W."/>
            <person name="Wei L."/>
        </authorList>
    </citation>
    <scope>NUCLEOTIDE SEQUENCE [LARGE SCALE GENOMIC DNA]</scope>
    <source>
        <tissue evidence="2">Nenye</tissue>
    </source>
</reference>
<feature type="region of interest" description="Disordered" evidence="1">
    <location>
        <begin position="109"/>
        <end position="157"/>
    </location>
</feature>
<dbReference type="Proteomes" id="UP001630127">
    <property type="component" value="Unassembled WGS sequence"/>
</dbReference>
<feature type="compositionally biased region" description="Polar residues" evidence="1">
    <location>
        <begin position="19"/>
        <end position="37"/>
    </location>
</feature>
<name>A0ABD2XXA0_9GENT</name>
<feature type="region of interest" description="Disordered" evidence="1">
    <location>
        <begin position="186"/>
        <end position="241"/>
    </location>
</feature>